<organism evidence="2">
    <name type="scientific">marine metagenome</name>
    <dbReference type="NCBI Taxonomy" id="408172"/>
    <lineage>
        <taxon>unclassified sequences</taxon>
        <taxon>metagenomes</taxon>
        <taxon>ecological metagenomes</taxon>
    </lineage>
</organism>
<reference evidence="2" key="1">
    <citation type="submission" date="2018-05" db="EMBL/GenBank/DDBJ databases">
        <authorList>
            <person name="Lanie J.A."/>
            <person name="Ng W.-L."/>
            <person name="Kazmierczak K.M."/>
            <person name="Andrzejewski T.M."/>
            <person name="Davidsen T.M."/>
            <person name="Wayne K.J."/>
            <person name="Tettelin H."/>
            <person name="Glass J.I."/>
            <person name="Rusch D."/>
            <person name="Podicherti R."/>
            <person name="Tsui H.-C.T."/>
            <person name="Winkler M.E."/>
        </authorList>
    </citation>
    <scope>NUCLEOTIDE SEQUENCE</scope>
</reference>
<name>A0A382XI00_9ZZZZ</name>
<proteinExistence type="predicted"/>
<dbReference type="InterPro" id="IPR018310">
    <property type="entry name" value="Put_endonuclease_Z1-dom"/>
</dbReference>
<protein>
    <recommendedName>
        <fullName evidence="1">Putative endonuclease Z1 domain-containing protein</fullName>
    </recommendedName>
</protein>
<dbReference type="EMBL" id="UINC01167773">
    <property type="protein sequence ID" value="SVD70459.1"/>
    <property type="molecule type" value="Genomic_DNA"/>
</dbReference>
<evidence type="ECO:0000259" key="1">
    <source>
        <dbReference type="Pfam" id="PF10593"/>
    </source>
</evidence>
<feature type="domain" description="Putative endonuclease Z1" evidence="1">
    <location>
        <begin position="62"/>
        <end position="250"/>
    </location>
</feature>
<accession>A0A382XI00</accession>
<feature type="non-terminal residue" evidence="2">
    <location>
        <position position="1"/>
    </location>
</feature>
<evidence type="ECO:0000313" key="2">
    <source>
        <dbReference type="EMBL" id="SVD70459.1"/>
    </source>
</evidence>
<dbReference type="Pfam" id="PF10593">
    <property type="entry name" value="Z1"/>
    <property type="match status" value="1"/>
</dbReference>
<gene>
    <name evidence="2" type="ORF">METZ01_LOCUS423313</name>
</gene>
<feature type="non-terminal residue" evidence="2">
    <location>
        <position position="270"/>
    </location>
</feature>
<dbReference type="AlphaFoldDB" id="A0A382XI00"/>
<sequence length="270" mass="31861">TYIGVTATPARLDLNNTFETENEEWVYFRHHLDYVGKNDFFLNDSDDNYQRYNVTSNEKKDLEKAIIFFIVNATYLNLLNLCHERDEENYGMLIHTSGKKVDHKTDASIVRSVIEALSSKNHKNHQRMINEINRYISSRKEIKDFDQEEVVNIIVDEISSNKVVMMNSDYDTRDENTTPKAKYTFFIGGNVVSRGVTFDNLLGMFFTRSAKHNIQQDTYIQRARMFGSRKTYLKFFQLWISPELFADWQRCFVYHYISLETLKETEMAPI</sequence>